<feature type="compositionally biased region" description="Basic and acidic residues" evidence="12">
    <location>
        <begin position="183"/>
        <end position="207"/>
    </location>
</feature>
<dbReference type="Gene3D" id="3.40.50.300">
    <property type="entry name" value="P-loop containing nucleotide triphosphate hydrolases"/>
    <property type="match status" value="3"/>
</dbReference>
<dbReference type="PROSITE" id="PS51217">
    <property type="entry name" value="UVRD_HELICASE_CTER"/>
    <property type="match status" value="1"/>
</dbReference>
<sequence length="813" mass="92083">MDGHRKCGLCLKPAETESYQGICPVCGRKITIGVSHRVEELSDRPEGYIRENARLFESLVPLPEVIGASEGRSATSAKVQREYQRMLKELGPEFEILRRIPTEEIRRVSGSRVAEGIERLRKGQVERIPGFDGEYGVIRLFTSDELENTEGQMDFFDILGTVPEVKNTDILEKEAPPAEEAEEMRPEIREKKLPGSEEEKPQSHRPEPGLYGLNQEQESAVRSLETKIAVIAGPGTGKTKTLVSRLQYLLEYRRVRPSEITAVTFTNQAAGEMKERVGRMAGMKRAAEAMQIGTFHGICLGFLQSQGEEFTLIGAAQQQKLAEEAVSESGGDMKAGEFLQWISRRKSGVDMRTEEPEAVKKAEKFKTAFLLYEEKKQELGALDFDDLLLRTAERIENGQVQEGWEKPFRYLLVDEFQDINPVQYRLVKLWSARGRELFVIGDPDQSIYGFRGADSACFAHLGEEYPGLEKIRLLENYRSSPQILKVAQTLIRRDLKTGLRANCQENVPVRLVHGSSSLAEGIFIAKEIGRMAGGIGMLEAHRADWQQSRSKVRGFGEFAVLCRTHHQAELVEKCLRTESIPHIVAGREDYLETDVVRNSLCFFHAIEDRSDMTARQLCAEYFWKLHWNSLAQEIVEREIGQLESAYQKKTPEAFLKIWMEQRGLSENPEMKKLLQAAVFYSSMQQFMAALTLGEENDVRRCGGKQYTSDAVTIMTLHGSKGLEFPVVFLYGAEQGSIPLESEKHPADREEERRLFYVGMTRAKEELILTSSGEISEFLKKFPDGLIEEETIGKKKSAESWYQMSLFDLPADDE</sequence>
<protein>
    <recommendedName>
        <fullName evidence="9">DNA 3'-5' helicase</fullName>
        <ecNumber evidence="9">5.6.2.4</ecNumber>
    </recommendedName>
</protein>
<dbReference type="PANTHER" id="PTHR11070">
    <property type="entry name" value="UVRD / RECB / PCRA DNA HELICASE FAMILY MEMBER"/>
    <property type="match status" value="1"/>
</dbReference>
<dbReference type="InterPro" id="IPR013986">
    <property type="entry name" value="DExx_box_DNA_helicase_dom_sf"/>
</dbReference>
<dbReference type="GO" id="GO:0005524">
    <property type="term" value="F:ATP binding"/>
    <property type="evidence" value="ECO:0007669"/>
    <property type="project" value="UniProtKB-UniRule"/>
</dbReference>
<accession>A0A9D3AJS6</accession>
<evidence type="ECO:0000256" key="6">
    <source>
        <dbReference type="ARBA" id="ARBA00023125"/>
    </source>
</evidence>
<reference evidence="15" key="1">
    <citation type="journal article" date="2021" name="PeerJ">
        <title>Extensive microbial diversity within the chicken gut microbiome revealed by metagenomics and culture.</title>
        <authorList>
            <person name="Gilroy R."/>
            <person name="Ravi A."/>
            <person name="Getino M."/>
            <person name="Pursley I."/>
            <person name="Horton D.L."/>
            <person name="Alikhan N.F."/>
            <person name="Baker D."/>
            <person name="Gharbi K."/>
            <person name="Hall N."/>
            <person name="Watson M."/>
            <person name="Adriaenssens E.M."/>
            <person name="Foster-Nyarko E."/>
            <person name="Jarju S."/>
            <person name="Secka A."/>
            <person name="Antonio M."/>
            <person name="Oren A."/>
            <person name="Chaudhuri R.R."/>
            <person name="La Ragione R."/>
            <person name="Hildebrand F."/>
            <person name="Pallen M.J."/>
        </authorList>
    </citation>
    <scope>NUCLEOTIDE SEQUENCE</scope>
    <source>
        <strain evidence="15">USAMLcec4-12693</strain>
    </source>
</reference>
<comment type="catalytic activity">
    <reaction evidence="10">
        <text>ATP + H2O = ADP + phosphate + H(+)</text>
        <dbReference type="Rhea" id="RHEA:13065"/>
        <dbReference type="ChEBI" id="CHEBI:15377"/>
        <dbReference type="ChEBI" id="CHEBI:15378"/>
        <dbReference type="ChEBI" id="CHEBI:30616"/>
        <dbReference type="ChEBI" id="CHEBI:43474"/>
        <dbReference type="ChEBI" id="CHEBI:456216"/>
        <dbReference type="EC" id="5.6.2.4"/>
    </reaction>
</comment>
<evidence type="ECO:0000256" key="12">
    <source>
        <dbReference type="SAM" id="MobiDB-lite"/>
    </source>
</evidence>
<comment type="similarity">
    <text evidence="1">Belongs to the helicase family. UvrD subfamily.</text>
</comment>
<comment type="catalytic activity">
    <reaction evidence="8">
        <text>Couples ATP hydrolysis with the unwinding of duplex DNA by translocating in the 3'-5' direction.</text>
        <dbReference type="EC" id="5.6.2.4"/>
    </reaction>
</comment>
<dbReference type="InterPro" id="IPR014016">
    <property type="entry name" value="UvrD-like_ATP-bd"/>
</dbReference>
<evidence type="ECO:0000256" key="8">
    <source>
        <dbReference type="ARBA" id="ARBA00034617"/>
    </source>
</evidence>
<evidence type="ECO:0000256" key="4">
    <source>
        <dbReference type="ARBA" id="ARBA00022806"/>
    </source>
</evidence>
<dbReference type="Pfam" id="PF00580">
    <property type="entry name" value="UvrD-helicase"/>
    <property type="match status" value="1"/>
</dbReference>
<dbReference type="InterPro" id="IPR027417">
    <property type="entry name" value="P-loop_NTPase"/>
</dbReference>
<keyword evidence="3 11" id="KW-0378">Hydrolase</keyword>
<dbReference type="GO" id="GO:0003677">
    <property type="term" value="F:DNA binding"/>
    <property type="evidence" value="ECO:0007669"/>
    <property type="project" value="UniProtKB-KW"/>
</dbReference>
<evidence type="ECO:0000256" key="10">
    <source>
        <dbReference type="ARBA" id="ARBA00048988"/>
    </source>
</evidence>
<keyword evidence="2 11" id="KW-0547">Nucleotide-binding</keyword>
<dbReference type="RefSeq" id="WP_277272190.1">
    <property type="nucleotide sequence ID" value="NZ_DYXE01000067.1"/>
</dbReference>
<evidence type="ECO:0000259" key="14">
    <source>
        <dbReference type="PROSITE" id="PS51217"/>
    </source>
</evidence>
<keyword evidence="4 11" id="KW-0347">Helicase</keyword>
<dbReference type="SUPFAM" id="SSF52540">
    <property type="entry name" value="P-loop containing nucleoside triphosphate hydrolases"/>
    <property type="match status" value="1"/>
</dbReference>
<dbReference type="Gene3D" id="1.10.10.160">
    <property type="match status" value="1"/>
</dbReference>
<comment type="caution">
    <text evidence="15">The sequence shown here is derived from an EMBL/GenBank/DDBJ whole genome shotgun (WGS) entry which is preliminary data.</text>
</comment>
<dbReference type="PROSITE" id="PS51198">
    <property type="entry name" value="UVRD_HELICASE_ATP_BIND"/>
    <property type="match status" value="1"/>
</dbReference>
<keyword evidence="5 11" id="KW-0067">ATP-binding</keyword>
<dbReference type="EC" id="5.6.2.4" evidence="9"/>
<evidence type="ECO:0000313" key="16">
    <source>
        <dbReference type="Proteomes" id="UP000813420"/>
    </source>
</evidence>
<organism evidence="15 16">
    <name type="scientific">Merdimonas faecis</name>
    <dbReference type="NCBI Taxonomy" id="1653435"/>
    <lineage>
        <taxon>Bacteria</taxon>
        <taxon>Bacillati</taxon>
        <taxon>Bacillota</taxon>
        <taxon>Clostridia</taxon>
        <taxon>Lachnospirales</taxon>
        <taxon>Lachnospiraceae</taxon>
        <taxon>Merdimonas</taxon>
    </lineage>
</organism>
<evidence type="ECO:0000256" key="7">
    <source>
        <dbReference type="ARBA" id="ARBA00023235"/>
    </source>
</evidence>
<dbReference type="GO" id="GO:0043138">
    <property type="term" value="F:3'-5' DNA helicase activity"/>
    <property type="evidence" value="ECO:0007669"/>
    <property type="project" value="UniProtKB-EC"/>
</dbReference>
<evidence type="ECO:0000259" key="13">
    <source>
        <dbReference type="PROSITE" id="PS51198"/>
    </source>
</evidence>
<proteinExistence type="inferred from homology"/>
<keyword evidence="7" id="KW-0413">Isomerase</keyword>
<dbReference type="InterPro" id="IPR000212">
    <property type="entry name" value="DNA_helicase_UvrD/REP"/>
</dbReference>
<evidence type="ECO:0000313" key="15">
    <source>
        <dbReference type="EMBL" id="HJH50103.1"/>
    </source>
</evidence>
<dbReference type="AlphaFoldDB" id="A0A9D3AJS6"/>
<dbReference type="PANTHER" id="PTHR11070:SF2">
    <property type="entry name" value="ATP-DEPENDENT DNA HELICASE SRS2"/>
    <property type="match status" value="1"/>
</dbReference>
<evidence type="ECO:0000256" key="3">
    <source>
        <dbReference type="ARBA" id="ARBA00022801"/>
    </source>
</evidence>
<feature type="compositionally biased region" description="Basic and acidic residues" evidence="12">
    <location>
        <begin position="167"/>
        <end position="176"/>
    </location>
</feature>
<dbReference type="GO" id="GO:0000725">
    <property type="term" value="P:recombinational repair"/>
    <property type="evidence" value="ECO:0007669"/>
    <property type="project" value="TreeGrafter"/>
</dbReference>
<feature type="region of interest" description="Disordered" evidence="12">
    <location>
        <begin position="167"/>
        <end position="213"/>
    </location>
</feature>
<keyword evidence="6" id="KW-0238">DNA-binding</keyword>
<dbReference type="CDD" id="cd17932">
    <property type="entry name" value="DEXQc_UvrD"/>
    <property type="match status" value="1"/>
</dbReference>
<dbReference type="EMBL" id="DYXE01000067">
    <property type="protein sequence ID" value="HJH50103.1"/>
    <property type="molecule type" value="Genomic_DNA"/>
</dbReference>
<dbReference type="CDD" id="cd18807">
    <property type="entry name" value="SF1_C_UvrD"/>
    <property type="match status" value="1"/>
</dbReference>
<evidence type="ECO:0000256" key="1">
    <source>
        <dbReference type="ARBA" id="ARBA00009922"/>
    </source>
</evidence>
<reference evidence="15" key="2">
    <citation type="submission" date="2021-09" db="EMBL/GenBank/DDBJ databases">
        <authorList>
            <person name="Gilroy R."/>
        </authorList>
    </citation>
    <scope>NUCLEOTIDE SEQUENCE</scope>
    <source>
        <strain evidence="15">USAMLcec4-12693</strain>
    </source>
</reference>
<feature type="binding site" evidence="11">
    <location>
        <begin position="232"/>
        <end position="239"/>
    </location>
    <ligand>
        <name>ATP</name>
        <dbReference type="ChEBI" id="CHEBI:30616"/>
    </ligand>
</feature>
<evidence type="ECO:0000256" key="9">
    <source>
        <dbReference type="ARBA" id="ARBA00034808"/>
    </source>
</evidence>
<dbReference type="Pfam" id="PF13361">
    <property type="entry name" value="UvrD_C"/>
    <property type="match status" value="2"/>
</dbReference>
<gene>
    <name evidence="15" type="ORF">K8V39_07555</name>
</gene>
<evidence type="ECO:0000256" key="2">
    <source>
        <dbReference type="ARBA" id="ARBA00022741"/>
    </source>
</evidence>
<dbReference type="InterPro" id="IPR014017">
    <property type="entry name" value="DNA_helicase_UvrD-like_C"/>
</dbReference>
<evidence type="ECO:0000256" key="11">
    <source>
        <dbReference type="PROSITE-ProRule" id="PRU00560"/>
    </source>
</evidence>
<feature type="domain" description="UvrD-like helicase ATP-binding" evidence="13">
    <location>
        <begin position="211"/>
        <end position="480"/>
    </location>
</feature>
<name>A0A9D3AJS6_9FIRM</name>
<feature type="domain" description="UvrD-like helicase C-terminal" evidence="14">
    <location>
        <begin position="481"/>
        <end position="721"/>
    </location>
</feature>
<dbReference type="GO" id="GO:0016787">
    <property type="term" value="F:hydrolase activity"/>
    <property type="evidence" value="ECO:0007669"/>
    <property type="project" value="UniProtKB-UniRule"/>
</dbReference>
<dbReference type="Proteomes" id="UP000813420">
    <property type="component" value="Unassembled WGS sequence"/>
</dbReference>
<evidence type="ECO:0000256" key="5">
    <source>
        <dbReference type="ARBA" id="ARBA00022840"/>
    </source>
</evidence>